<dbReference type="PANTHER" id="PTHR43441">
    <property type="entry name" value="RIBOSOMAL-PROTEIN-SERINE ACETYLTRANSFERASE"/>
    <property type="match status" value="1"/>
</dbReference>
<dbReference type="GO" id="GO:0008999">
    <property type="term" value="F:protein-N-terminal-alanine acetyltransferase activity"/>
    <property type="evidence" value="ECO:0007669"/>
    <property type="project" value="TreeGrafter"/>
</dbReference>
<proteinExistence type="predicted"/>
<dbReference type="SUPFAM" id="SSF55729">
    <property type="entry name" value="Acyl-CoA N-acyltransferases (Nat)"/>
    <property type="match status" value="1"/>
</dbReference>
<dbReference type="Gene3D" id="3.40.630.30">
    <property type="match status" value="1"/>
</dbReference>
<dbReference type="STRING" id="1305675.BFG57_14430"/>
<dbReference type="PROSITE" id="PS51186">
    <property type="entry name" value="GNAT"/>
    <property type="match status" value="1"/>
</dbReference>
<keyword evidence="3" id="KW-1185">Reference proteome</keyword>
<name>A0A1E5LFW5_9BACI</name>
<dbReference type="InterPro" id="IPR000182">
    <property type="entry name" value="GNAT_dom"/>
</dbReference>
<dbReference type="RefSeq" id="WP_069717045.1">
    <property type="nucleotide sequence ID" value="NZ_MJEH01000020.1"/>
</dbReference>
<accession>A0A1E5LFW5</accession>
<dbReference type="EMBL" id="MJEH01000020">
    <property type="protein sequence ID" value="OEH92963.1"/>
    <property type="molecule type" value="Genomic_DNA"/>
</dbReference>
<dbReference type="InterPro" id="IPR016181">
    <property type="entry name" value="Acyl_CoA_acyltransferase"/>
</dbReference>
<dbReference type="GO" id="GO:1990189">
    <property type="term" value="F:protein N-terminal-serine acetyltransferase activity"/>
    <property type="evidence" value="ECO:0007669"/>
    <property type="project" value="TreeGrafter"/>
</dbReference>
<dbReference type="AlphaFoldDB" id="A0A1E5LFW5"/>
<keyword evidence="2" id="KW-0808">Transferase</keyword>
<gene>
    <name evidence="2" type="ORF">BFG57_14430</name>
</gene>
<comment type="caution">
    <text evidence="2">The sequence shown here is derived from an EMBL/GenBank/DDBJ whole genome shotgun (WGS) entry which is preliminary data.</text>
</comment>
<reference evidence="2 3" key="1">
    <citation type="submission" date="2016-08" db="EMBL/GenBank/DDBJ databases">
        <title>Genome of Bacillus solimangrovi GH2-4.</title>
        <authorList>
            <person name="Lim S."/>
            <person name="Kim B.-C."/>
        </authorList>
    </citation>
    <scope>NUCLEOTIDE SEQUENCE [LARGE SCALE GENOMIC DNA]</scope>
    <source>
        <strain evidence="2 3">GH2-4</strain>
    </source>
</reference>
<dbReference type="GO" id="GO:0005737">
    <property type="term" value="C:cytoplasm"/>
    <property type="evidence" value="ECO:0007669"/>
    <property type="project" value="TreeGrafter"/>
</dbReference>
<sequence length="184" mass="21411">MNSILVDEHTELKLIHLNEAEKLYSLVDSCRPHLRKWLPWVDNTKSSNDTKGFINFSMKQFEEDNGFQLGIWHRGALAGMIGLHKIDWNNKATSIGYWIGEQFEGKGLISKSCLTLIHVIFQELQLNRIEIRAATENKRSQAVPLRLGFTHEGTAREAEWLYDHYVDHNVYSILRNDYIKLSNR</sequence>
<dbReference type="Proteomes" id="UP000095209">
    <property type="component" value="Unassembled WGS sequence"/>
</dbReference>
<dbReference type="InterPro" id="IPR051908">
    <property type="entry name" value="Ribosomal_N-acetyltransferase"/>
</dbReference>
<dbReference type="PANTHER" id="PTHR43441:SF12">
    <property type="entry name" value="RIBOSOMAL N-ACETYLTRANSFERASE YDAF-RELATED"/>
    <property type="match status" value="1"/>
</dbReference>
<protein>
    <submittedName>
        <fullName evidence="2">Alanine acetyltransferase</fullName>
    </submittedName>
</protein>
<dbReference type="Pfam" id="PF13302">
    <property type="entry name" value="Acetyltransf_3"/>
    <property type="match status" value="1"/>
</dbReference>
<dbReference type="OrthoDB" id="9784707at2"/>
<evidence type="ECO:0000313" key="3">
    <source>
        <dbReference type="Proteomes" id="UP000095209"/>
    </source>
</evidence>
<evidence type="ECO:0000259" key="1">
    <source>
        <dbReference type="PROSITE" id="PS51186"/>
    </source>
</evidence>
<feature type="domain" description="N-acetyltransferase" evidence="1">
    <location>
        <begin position="10"/>
        <end position="176"/>
    </location>
</feature>
<evidence type="ECO:0000313" key="2">
    <source>
        <dbReference type="EMBL" id="OEH92963.1"/>
    </source>
</evidence>
<organism evidence="2 3">
    <name type="scientific">Bacillus solimangrovi</name>
    <dbReference type="NCBI Taxonomy" id="1305675"/>
    <lineage>
        <taxon>Bacteria</taxon>
        <taxon>Bacillati</taxon>
        <taxon>Bacillota</taxon>
        <taxon>Bacilli</taxon>
        <taxon>Bacillales</taxon>
        <taxon>Bacillaceae</taxon>
        <taxon>Bacillus</taxon>
    </lineage>
</organism>